<comment type="caution">
    <text evidence="1">The sequence shown here is derived from an EMBL/GenBank/DDBJ whole genome shotgun (WGS) entry which is preliminary data.</text>
</comment>
<evidence type="ECO:0000313" key="2">
    <source>
        <dbReference type="Proteomes" id="UP000217784"/>
    </source>
</evidence>
<keyword evidence="2" id="KW-1185">Reference proteome</keyword>
<protein>
    <submittedName>
        <fullName evidence="1">Uncharacterized protein</fullName>
    </submittedName>
</protein>
<name>A0A2A2H697_METBR</name>
<dbReference type="Proteomes" id="UP000217784">
    <property type="component" value="Unassembled WGS sequence"/>
</dbReference>
<gene>
    <name evidence="1" type="ORF">ASJ80_11075</name>
</gene>
<sequence>MFIRILGNDLNIVKDDRGGHYVQLMEENIIPINMLKLTIFILGMAPGLRDFLSLNMLVFCKLQKIHKNLKANNKNKKISQI</sequence>
<dbReference type="EMBL" id="LMVM01000012">
    <property type="protein sequence ID" value="PAV04845.1"/>
    <property type="molecule type" value="Genomic_DNA"/>
</dbReference>
<accession>A0A2A2H697</accession>
<reference evidence="1 2" key="1">
    <citation type="journal article" date="2017" name="BMC Genomics">
        <title>Genomic analysis of methanogenic archaea reveals a shift towards energy conservation.</title>
        <authorList>
            <person name="Gilmore S.P."/>
            <person name="Henske J.K."/>
            <person name="Sexton J.A."/>
            <person name="Solomon K.V."/>
            <person name="Seppala S."/>
            <person name="Yoo J.I."/>
            <person name="Huyett L.M."/>
            <person name="Pressman A."/>
            <person name="Cogan J.Z."/>
            <person name="Kivenson V."/>
            <person name="Peng X."/>
            <person name="Tan Y."/>
            <person name="Valentine D.L."/>
            <person name="O'Malley M.A."/>
        </authorList>
    </citation>
    <scope>NUCLEOTIDE SEQUENCE [LARGE SCALE GENOMIC DNA]</scope>
    <source>
        <strain evidence="1 2">M.o.H.</strain>
    </source>
</reference>
<organism evidence="1 2">
    <name type="scientific">Methanobacterium bryantii</name>
    <dbReference type="NCBI Taxonomy" id="2161"/>
    <lineage>
        <taxon>Archaea</taxon>
        <taxon>Methanobacteriati</taxon>
        <taxon>Methanobacteriota</taxon>
        <taxon>Methanomada group</taxon>
        <taxon>Methanobacteria</taxon>
        <taxon>Methanobacteriales</taxon>
        <taxon>Methanobacteriaceae</taxon>
        <taxon>Methanobacterium</taxon>
    </lineage>
</organism>
<evidence type="ECO:0000313" key="1">
    <source>
        <dbReference type="EMBL" id="PAV04845.1"/>
    </source>
</evidence>
<dbReference type="AlphaFoldDB" id="A0A2A2H697"/>
<proteinExistence type="predicted"/>